<dbReference type="VEuPathDB" id="FungiDB:H310_05141"/>
<dbReference type="AlphaFoldDB" id="A0A3R6VF93"/>
<gene>
    <name evidence="5" type="ORF">DYB32_009398</name>
</gene>
<comment type="caution">
    <text evidence="5">The sequence shown here is derived from an EMBL/GenBank/DDBJ whole genome shotgun (WGS) entry which is preliminary data.</text>
</comment>
<dbReference type="PANTHER" id="PTHR33946:SF4">
    <property type="entry name" value="COAGULATION FACTOR XI"/>
    <property type="match status" value="1"/>
</dbReference>
<evidence type="ECO:0000256" key="1">
    <source>
        <dbReference type="ARBA" id="ARBA00022737"/>
    </source>
</evidence>
<protein>
    <recommendedName>
        <fullName evidence="4">Apple domain-containing protein</fullName>
    </recommendedName>
</protein>
<feature type="signal peptide" evidence="3">
    <location>
        <begin position="1"/>
        <end position="23"/>
    </location>
</feature>
<dbReference type="InterPro" id="IPR003609">
    <property type="entry name" value="Pan_app"/>
</dbReference>
<keyword evidence="1" id="KW-0677">Repeat</keyword>
<dbReference type="PROSITE" id="PS50948">
    <property type="entry name" value="PAN"/>
    <property type="match status" value="1"/>
</dbReference>
<keyword evidence="6" id="KW-1185">Reference proteome</keyword>
<feature type="domain" description="Apple" evidence="4">
    <location>
        <begin position="31"/>
        <end position="103"/>
    </location>
</feature>
<name>A0A3R6VF93_9STRA</name>
<evidence type="ECO:0000259" key="4">
    <source>
        <dbReference type="PROSITE" id="PS50948"/>
    </source>
</evidence>
<dbReference type="PANTHER" id="PTHR33946">
    <property type="match status" value="1"/>
</dbReference>
<proteinExistence type="predicted"/>
<dbReference type="SMART" id="SM00223">
    <property type="entry name" value="APPLE"/>
    <property type="match status" value="3"/>
</dbReference>
<sequence length="871" mass="92803">MHLLFRLSTVVVAALCAFATTNGTAFAAATCSPIEENTDYSGNDLAQTTQSSAANCCTDCGNTPGCTAYSWEVGTCYLKSRPANKVYAPGSRAAIVNLPPATCSAVQENTDLPGNDLGDPLQLATADLCCAFCAQTTGCVAYVWVLRSGVGTCLLKSHKGVPTAYQGARAAYVDSFVTPPPPTPSPPSACGAVQYDVDYPLNDLISTKRSSFNDCCGDCKATPGCSLWVWAPTDGGTCYLKNKAGNSMAYRGVRAGFLNVTDPIGPLPSVQSAVVGSHPLPSIAFSYIRGAQWIDQDVLVSVISQVESFEVAQKANNFSHASGPTPMFTIESALDVNVYINVTSQGECATITAAYANNFFTYWPSRLYCLVHINSLASTLQMVTASGQAIVYPQASDDAFVFNSVSNVATNADCVQACRVKGNCAGIEYASAAKTCKQYQPRGSTFPDVVAGWVYDPVSNVDSGGVQYSQMTMSAFPAAYVKESIPGVASLQACASSAKTKANTLFGYNANTKVCVMYAPIASATKQLSLVNTPLVPVLLSGTFGSDVVSGAMTASTASDCYKLCVPSQNLCFASVFDSATKTCTYVQPSFDAASTLGWIIPKTLPDTMATVNQVDFYVTAHQDDHELFMSAPVYNSIKTPTTKSVFVYMSAGDASRTDGWWQARETGTLAATKSWVNSFGMYTPVARVETVLMNGHHIQKISIGNAIHYFLRLSESDLESVLNNNLQRSPLDRPTEAYAGAGAVKAVVKSIILAEAKAVAKVTASYSNYLINPSDDHVLHVASGRVTAELLNSDALFKSCVSQTPYFGYQFWLDAVNMKDPEKLSQRALWLSLSVGIYNQHGSYTWSDHSPELGRTYSSTPVIKTAACAF</sequence>
<accession>A0A3R6VF93</accession>
<keyword evidence="2" id="KW-1015">Disulfide bond</keyword>
<dbReference type="Proteomes" id="UP000285060">
    <property type="component" value="Unassembled WGS sequence"/>
</dbReference>
<dbReference type="EMBL" id="QUSY01002001">
    <property type="protein sequence ID" value="RHY22782.1"/>
    <property type="molecule type" value="Genomic_DNA"/>
</dbReference>
<evidence type="ECO:0000256" key="2">
    <source>
        <dbReference type="ARBA" id="ARBA00023157"/>
    </source>
</evidence>
<evidence type="ECO:0000313" key="6">
    <source>
        <dbReference type="Proteomes" id="UP000285060"/>
    </source>
</evidence>
<evidence type="ECO:0000313" key="5">
    <source>
        <dbReference type="EMBL" id="RHY22782.1"/>
    </source>
</evidence>
<reference evidence="5 6" key="1">
    <citation type="submission" date="2018-08" db="EMBL/GenBank/DDBJ databases">
        <title>Aphanomyces genome sequencing and annotation.</title>
        <authorList>
            <person name="Minardi D."/>
            <person name="Oidtmann B."/>
            <person name="Van Der Giezen M."/>
            <person name="Studholme D.J."/>
        </authorList>
    </citation>
    <scope>NUCLEOTIDE SEQUENCE [LARGE SCALE GENOMIC DNA]</scope>
    <source>
        <strain evidence="5 6">NJM0002</strain>
    </source>
</reference>
<dbReference type="CDD" id="cd01100">
    <property type="entry name" value="APPLE_Factor_XI_like"/>
    <property type="match status" value="1"/>
</dbReference>
<evidence type="ECO:0000256" key="3">
    <source>
        <dbReference type="SAM" id="SignalP"/>
    </source>
</evidence>
<dbReference type="VEuPathDB" id="FungiDB:H310_05147"/>
<dbReference type="InterPro" id="IPR000177">
    <property type="entry name" value="Apple"/>
</dbReference>
<keyword evidence="3" id="KW-0732">Signal</keyword>
<dbReference type="Pfam" id="PF14295">
    <property type="entry name" value="PAN_4"/>
    <property type="match status" value="4"/>
</dbReference>
<dbReference type="GO" id="GO:0006508">
    <property type="term" value="P:proteolysis"/>
    <property type="evidence" value="ECO:0007669"/>
    <property type="project" value="InterPro"/>
</dbReference>
<organism evidence="5 6">
    <name type="scientific">Aphanomyces invadans</name>
    <dbReference type="NCBI Taxonomy" id="157072"/>
    <lineage>
        <taxon>Eukaryota</taxon>
        <taxon>Sar</taxon>
        <taxon>Stramenopiles</taxon>
        <taxon>Oomycota</taxon>
        <taxon>Saprolegniomycetes</taxon>
        <taxon>Saprolegniales</taxon>
        <taxon>Verrucalvaceae</taxon>
        <taxon>Aphanomyces</taxon>
    </lineage>
</organism>
<dbReference type="Gene3D" id="3.50.4.10">
    <property type="entry name" value="Hepatocyte Growth Factor"/>
    <property type="match status" value="3"/>
</dbReference>
<feature type="chain" id="PRO_5018554712" description="Apple domain-containing protein" evidence="3">
    <location>
        <begin position="24"/>
        <end position="871"/>
    </location>
</feature>
<dbReference type="GO" id="GO:0005576">
    <property type="term" value="C:extracellular region"/>
    <property type="evidence" value="ECO:0007669"/>
    <property type="project" value="InterPro"/>
</dbReference>
<dbReference type="VEuPathDB" id="FungiDB:H310_05153"/>